<gene>
    <name evidence="5" type="ORF">MENT_LOCUS9077</name>
</gene>
<feature type="compositionally biased region" description="Basic and acidic residues" evidence="1">
    <location>
        <begin position="678"/>
        <end position="687"/>
    </location>
</feature>
<feature type="domain" description="NADAR" evidence="2">
    <location>
        <begin position="909"/>
        <end position="1057"/>
    </location>
</feature>
<comment type="caution">
    <text evidence="5">The sequence shown here is derived from an EMBL/GenBank/DDBJ whole genome shotgun (WGS) entry which is preliminary data.</text>
</comment>
<dbReference type="Pfam" id="PF08719">
    <property type="entry name" value="NADAR"/>
    <property type="match status" value="1"/>
</dbReference>
<accession>A0A6V7U6Q9</accession>
<name>A0A6V7U6Q9_MELEN</name>
<dbReference type="Gene3D" id="1.10.357.40">
    <property type="entry name" value="YbiA-like"/>
    <property type="match status" value="1"/>
</dbReference>
<dbReference type="InterPro" id="IPR037238">
    <property type="entry name" value="YbiA-like_sf"/>
</dbReference>
<feature type="domain" description="DUF7516" evidence="4">
    <location>
        <begin position="258"/>
        <end position="342"/>
    </location>
</feature>
<feature type="compositionally biased region" description="Gly residues" evidence="1">
    <location>
        <begin position="490"/>
        <end position="507"/>
    </location>
</feature>
<dbReference type="SUPFAM" id="SSF143990">
    <property type="entry name" value="YbiA-like"/>
    <property type="match status" value="1"/>
</dbReference>
<dbReference type="InterPro" id="IPR012816">
    <property type="entry name" value="NADAR"/>
</dbReference>
<organism evidence="5 6">
    <name type="scientific">Meloidogyne enterolobii</name>
    <name type="common">Root-knot nematode worm</name>
    <name type="synonym">Meloidogyne mayaguensis</name>
    <dbReference type="NCBI Taxonomy" id="390850"/>
    <lineage>
        <taxon>Eukaryota</taxon>
        <taxon>Metazoa</taxon>
        <taxon>Ecdysozoa</taxon>
        <taxon>Nematoda</taxon>
        <taxon>Chromadorea</taxon>
        <taxon>Rhabditida</taxon>
        <taxon>Tylenchina</taxon>
        <taxon>Tylenchomorpha</taxon>
        <taxon>Tylenchoidea</taxon>
        <taxon>Meloidogynidae</taxon>
        <taxon>Meloidogyninae</taxon>
        <taxon>Meloidogyne</taxon>
    </lineage>
</organism>
<feature type="compositionally biased region" description="Polar residues" evidence="1">
    <location>
        <begin position="574"/>
        <end position="593"/>
    </location>
</feature>
<dbReference type="InterPro" id="IPR055938">
    <property type="entry name" value="DUF7516"/>
</dbReference>
<sequence>MARSESFFDAELPADPSSSYRHISTTNYNNYVEDEEDIGLDYGVEVNDENDDLGFGDDEEEEEDDLGLLPPGPPSRHFGNYEEEEEDDEIGLNRMPPMPDEEDDIFGASFFRPNTSTPAPQDPTINNDNVNYGMMNVPFTDFAKEVVYTVASKPIGYCNVHELREDLRKDTGLLPDYVVAHYGFPNFETFMKSEMMKDYVRLQLIEGKHCFLPKNCERFAHIRNEQEIERAATLLAQTREENEKLCRALLPENREATLKGRKLISELVYELGGQDNPVSWTSVQKKYKEKYNEELAGEALKRMFTRDKAIKILETLFNYELQLFQANLPGHFFLQLKMPYNDLLNYYETELQNHNEAKAQMKNVTGRALRPKANYPKQPKVFPTGPLYPTFVPPPPPVQPTKNLWMFQLVVVRQIMLIIMFLRQINQVCQLLLMLHLKKEIGLSSTKKQSFTEMINDEEADIAEERKITVKYNRKGWEEESSVPAYEIGAGVGGSGTGGGGTAGGGMEKPSRLDTPINQNVNNGKNEVVEGEAVENDNKKKTRYTSRIVGQDFTDSEESGDDEDEIVSVKQREGQQNVISNQKPDGENLTSFVPQPVPQPATISSSTTFVPPPRLSGHRAGIHKFMQEKVEQRKMEGATTTTQQQPNPSSLKPKIKRYPVNYSSDEYDEDDNIFNEQQKPREKEKSVENIFGGRVEQQQGGGGISTNNNSTTIFTSSLPSQQQQQPQQQPTSSTRHLSTFSSSSINQQQQNSMNNNTFNSPQKNVKIDSEWLLVDKVEWLRNEANKQKMSHESRPDEGSFIFRKGNEVLVLTESDDKIRASKHCDGRIKWDAYFPKTEWKLFSITILGLVYSFMLRDANSIIVMKGNSDNVFLPPVSNKCKNFTPPYPICLTTLCEQDFLCFFTKKFGFSNHFLTPKPIKIDGVEYCCSEQFYMYMKAMYFDYRSLAEEIMLTNDPSTIKRLGNADTMRQRQANGAELKCRDFDHDKWRKVKRNVMLTGLRAKFEQNVQLFNMLIETENALLIEASQTDLFWGIGCSLNGEEIKSIDNWRGSNQMGILEVKWEF</sequence>
<feature type="compositionally biased region" description="Acidic residues" evidence="1">
    <location>
        <begin position="46"/>
        <end position="66"/>
    </location>
</feature>
<evidence type="ECO:0000313" key="5">
    <source>
        <dbReference type="EMBL" id="CAD2147770.1"/>
    </source>
</evidence>
<dbReference type="InterPro" id="IPR055937">
    <property type="entry name" value="DUF7515"/>
</dbReference>
<proteinExistence type="predicted"/>
<evidence type="ECO:0000259" key="2">
    <source>
        <dbReference type="Pfam" id="PF08719"/>
    </source>
</evidence>
<evidence type="ECO:0000259" key="3">
    <source>
        <dbReference type="Pfam" id="PF24359"/>
    </source>
</evidence>
<feature type="domain" description="DUF7515" evidence="3">
    <location>
        <begin position="138"/>
        <end position="219"/>
    </location>
</feature>
<dbReference type="OrthoDB" id="206452at2759"/>
<dbReference type="AlphaFoldDB" id="A0A6V7U6Q9"/>
<feature type="region of interest" description="Disordered" evidence="1">
    <location>
        <begin position="488"/>
        <end position="523"/>
    </location>
</feature>
<evidence type="ECO:0000313" key="6">
    <source>
        <dbReference type="Proteomes" id="UP000580250"/>
    </source>
</evidence>
<feature type="compositionally biased region" description="Basic and acidic residues" evidence="1">
    <location>
        <begin position="625"/>
        <end position="636"/>
    </location>
</feature>
<reference evidence="5 6" key="1">
    <citation type="submission" date="2020-08" db="EMBL/GenBank/DDBJ databases">
        <authorList>
            <person name="Koutsovoulos G."/>
            <person name="Danchin GJ E."/>
        </authorList>
    </citation>
    <scope>NUCLEOTIDE SEQUENCE [LARGE SCALE GENOMIC DNA]</scope>
</reference>
<protein>
    <submittedName>
        <fullName evidence="5">Uncharacterized protein</fullName>
    </submittedName>
</protein>
<dbReference type="CDD" id="cd15457">
    <property type="entry name" value="NADAR"/>
    <property type="match status" value="1"/>
</dbReference>
<feature type="region of interest" description="Disordered" evidence="1">
    <location>
        <begin position="545"/>
        <end position="762"/>
    </location>
</feature>
<feature type="compositionally biased region" description="Acidic residues" evidence="1">
    <location>
        <begin position="554"/>
        <end position="566"/>
    </location>
</feature>
<dbReference type="NCBIfam" id="TIGR02464">
    <property type="entry name" value="ribofla_fusion"/>
    <property type="match status" value="1"/>
</dbReference>
<evidence type="ECO:0000256" key="1">
    <source>
        <dbReference type="SAM" id="MobiDB-lite"/>
    </source>
</evidence>
<dbReference type="Pfam" id="PF24360">
    <property type="entry name" value="DUF7516"/>
    <property type="match status" value="1"/>
</dbReference>
<feature type="compositionally biased region" description="Low complexity" evidence="1">
    <location>
        <begin position="705"/>
        <end position="760"/>
    </location>
</feature>
<feature type="region of interest" description="Disordered" evidence="1">
    <location>
        <begin position="45"/>
        <end position="89"/>
    </location>
</feature>
<dbReference type="Pfam" id="PF24359">
    <property type="entry name" value="DUF7515"/>
    <property type="match status" value="1"/>
</dbReference>
<feature type="region of interest" description="Disordered" evidence="1">
    <location>
        <begin position="1"/>
        <end position="23"/>
    </location>
</feature>
<evidence type="ECO:0000259" key="4">
    <source>
        <dbReference type="Pfam" id="PF24360"/>
    </source>
</evidence>
<dbReference type="Proteomes" id="UP000580250">
    <property type="component" value="Unassembled WGS sequence"/>
</dbReference>
<dbReference type="EMBL" id="CAJEWN010000040">
    <property type="protein sequence ID" value="CAD2147770.1"/>
    <property type="molecule type" value="Genomic_DNA"/>
</dbReference>